<dbReference type="OrthoDB" id="202537at2759"/>
<dbReference type="STRING" id="1182541.W9XS66"/>
<dbReference type="Gene3D" id="2.115.10.20">
    <property type="entry name" value="Glycosyl hydrolase domain, family 43"/>
    <property type="match status" value="1"/>
</dbReference>
<evidence type="ECO:0000313" key="8">
    <source>
        <dbReference type="Proteomes" id="UP000019484"/>
    </source>
</evidence>
<evidence type="ECO:0008006" key="9">
    <source>
        <dbReference type="Google" id="ProtNLM"/>
    </source>
</evidence>
<keyword evidence="2 4" id="KW-0378">Hydrolase</keyword>
<evidence type="ECO:0000256" key="1">
    <source>
        <dbReference type="ARBA" id="ARBA00009902"/>
    </source>
</evidence>
<comment type="similarity">
    <text evidence="1 4">Belongs to the glycosyl hydrolase 32 family.</text>
</comment>
<dbReference type="EMBL" id="AMWN01000006">
    <property type="protein sequence ID" value="EXJ83068.1"/>
    <property type="molecule type" value="Genomic_DNA"/>
</dbReference>
<gene>
    <name evidence="7" type="ORF">A1O1_06686</name>
</gene>
<dbReference type="Pfam" id="PF00251">
    <property type="entry name" value="Glyco_hydro_32N"/>
    <property type="match status" value="1"/>
</dbReference>
<dbReference type="AlphaFoldDB" id="W9XS66"/>
<dbReference type="SUPFAM" id="SSF49899">
    <property type="entry name" value="Concanavalin A-like lectins/glucanases"/>
    <property type="match status" value="1"/>
</dbReference>
<evidence type="ECO:0000313" key="7">
    <source>
        <dbReference type="EMBL" id="EXJ83068.1"/>
    </source>
</evidence>
<dbReference type="InterPro" id="IPR023296">
    <property type="entry name" value="Glyco_hydro_beta-prop_sf"/>
</dbReference>
<dbReference type="InterPro" id="IPR013189">
    <property type="entry name" value="Glyco_hydro_32_C"/>
</dbReference>
<dbReference type="InterPro" id="IPR001362">
    <property type="entry name" value="Glyco_hydro_32"/>
</dbReference>
<dbReference type="InterPro" id="IPR013320">
    <property type="entry name" value="ConA-like_dom_sf"/>
</dbReference>
<dbReference type="PANTHER" id="PTHR42800:SF3">
    <property type="entry name" value="GLYCOSYL HYDROLASE FAMILY 32 N-TERMINAL DOMAIN-CONTAINING PROTEIN"/>
    <property type="match status" value="1"/>
</dbReference>
<dbReference type="Pfam" id="PF08244">
    <property type="entry name" value="Glyco_hydro_32C"/>
    <property type="match status" value="1"/>
</dbReference>
<sequence>MIQKMANNSLFERWRPYSHFSAPAGWMNDPCGPLYDPIGKTYHMHYQWHPDHVEWGNISWGHATSDDMVTWTDINHFPGNHIQAWSGHQAQSIGTSNLTSNKHVPQKYNILGIFSGTAQPVNLTGGVDGTLLTFYTSVSRGPLSWDQPYPADAESQSLTYSTDQGVTWTDYDGNPVINHLPVDWNITGFRDPFFHDSPELDTMLNYSEPHYYAIFGSGIGDVGPRIPLYTAPASNLTTWSYLGALWEPNGNTSLGQTYETGTWGWNFELPNLFKLGEHWFFSSGVEGGSTDYHEQNWVVWNEGIVSARLNGSVAFQPISMGASDWGLLYAITSFNDTKNNRRVQIGWAREDMNGFGIVQQGYQGALSIPRELFVMNTPSIILPMRNTSSVYTRQSNGTYTARTMGARPAQDIVLGLRNGSNVFNCTVHSFVGKGNGYGSNMLMKAMNTSYEVSMTIDSTRGRTGLTIGASPDFQEFTSIYYDPATSTIACDRTNSSTIKEFLNTTYVGFFEPYNISGKSESVRFTVFVDGSLVEIFVNDRFALTSRIYPSRLDSSGLGIYAAPGVNVTYSGPIRIWDGLRNVWPHRPRNSSSLLVYDTDQETNNRTWWSGL</sequence>
<keyword evidence="3 4" id="KW-0326">Glycosidase</keyword>
<dbReference type="SUPFAM" id="SSF75005">
    <property type="entry name" value="Arabinanase/levansucrase/invertase"/>
    <property type="match status" value="1"/>
</dbReference>
<accession>W9XS66</accession>
<dbReference type="PANTHER" id="PTHR42800">
    <property type="entry name" value="EXOINULINASE INUD (AFU_ORTHOLOGUE AFUA_5G00480)"/>
    <property type="match status" value="1"/>
</dbReference>
<dbReference type="HOGENOM" id="CLU_013784_3_0_1"/>
<evidence type="ECO:0000256" key="4">
    <source>
        <dbReference type="RuleBase" id="RU362110"/>
    </source>
</evidence>
<dbReference type="eggNOG" id="KOG0228">
    <property type="taxonomic scope" value="Eukaryota"/>
</dbReference>
<evidence type="ECO:0000256" key="2">
    <source>
        <dbReference type="ARBA" id="ARBA00022801"/>
    </source>
</evidence>
<dbReference type="Gene3D" id="2.60.120.560">
    <property type="entry name" value="Exo-inulinase, domain 1"/>
    <property type="match status" value="1"/>
</dbReference>
<dbReference type="GO" id="GO:0004575">
    <property type="term" value="F:sucrose alpha-glucosidase activity"/>
    <property type="evidence" value="ECO:0007669"/>
    <property type="project" value="TreeGrafter"/>
</dbReference>
<evidence type="ECO:0000259" key="5">
    <source>
        <dbReference type="Pfam" id="PF00251"/>
    </source>
</evidence>
<protein>
    <recommendedName>
        <fullName evidence="9">Beta-fructofuranosidase</fullName>
    </recommendedName>
</protein>
<feature type="domain" description="Glycosyl hydrolase family 32 N-terminal" evidence="5">
    <location>
        <begin position="19"/>
        <end position="376"/>
    </location>
</feature>
<organism evidence="7 8">
    <name type="scientific">Capronia coronata CBS 617.96</name>
    <dbReference type="NCBI Taxonomy" id="1182541"/>
    <lineage>
        <taxon>Eukaryota</taxon>
        <taxon>Fungi</taxon>
        <taxon>Dikarya</taxon>
        <taxon>Ascomycota</taxon>
        <taxon>Pezizomycotina</taxon>
        <taxon>Eurotiomycetes</taxon>
        <taxon>Chaetothyriomycetidae</taxon>
        <taxon>Chaetothyriales</taxon>
        <taxon>Herpotrichiellaceae</taxon>
        <taxon>Capronia</taxon>
    </lineage>
</organism>
<proteinExistence type="inferred from homology"/>
<name>W9XS66_9EURO</name>
<reference evidence="7 8" key="1">
    <citation type="submission" date="2013-03" db="EMBL/GenBank/DDBJ databases">
        <title>The Genome Sequence of Capronia coronata CBS 617.96.</title>
        <authorList>
            <consortium name="The Broad Institute Genomics Platform"/>
            <person name="Cuomo C."/>
            <person name="de Hoog S."/>
            <person name="Gorbushina A."/>
            <person name="Walker B."/>
            <person name="Young S.K."/>
            <person name="Zeng Q."/>
            <person name="Gargeya S."/>
            <person name="Fitzgerald M."/>
            <person name="Haas B."/>
            <person name="Abouelleil A."/>
            <person name="Allen A.W."/>
            <person name="Alvarado L."/>
            <person name="Arachchi H.M."/>
            <person name="Berlin A.M."/>
            <person name="Chapman S.B."/>
            <person name="Gainer-Dewar J."/>
            <person name="Goldberg J."/>
            <person name="Griggs A."/>
            <person name="Gujja S."/>
            <person name="Hansen M."/>
            <person name="Howarth C."/>
            <person name="Imamovic A."/>
            <person name="Ireland A."/>
            <person name="Larimer J."/>
            <person name="McCowan C."/>
            <person name="Murphy C."/>
            <person name="Pearson M."/>
            <person name="Poon T.W."/>
            <person name="Priest M."/>
            <person name="Roberts A."/>
            <person name="Saif S."/>
            <person name="Shea T."/>
            <person name="Sisk P."/>
            <person name="Sykes S."/>
            <person name="Wortman J."/>
            <person name="Nusbaum C."/>
            <person name="Birren B."/>
        </authorList>
    </citation>
    <scope>NUCLEOTIDE SEQUENCE [LARGE SCALE GENOMIC DNA]</scope>
    <source>
        <strain evidence="7 8">CBS 617.96</strain>
    </source>
</reference>
<evidence type="ECO:0000259" key="6">
    <source>
        <dbReference type="Pfam" id="PF08244"/>
    </source>
</evidence>
<dbReference type="RefSeq" id="XP_007725754.1">
    <property type="nucleotide sequence ID" value="XM_007727564.1"/>
</dbReference>
<dbReference type="GO" id="GO:0005737">
    <property type="term" value="C:cytoplasm"/>
    <property type="evidence" value="ECO:0007669"/>
    <property type="project" value="TreeGrafter"/>
</dbReference>
<dbReference type="CDD" id="cd18621">
    <property type="entry name" value="GH32_XdINV-like"/>
    <property type="match status" value="1"/>
</dbReference>
<comment type="caution">
    <text evidence="7">The sequence shown here is derived from an EMBL/GenBank/DDBJ whole genome shotgun (WGS) entry which is preliminary data.</text>
</comment>
<dbReference type="SMART" id="SM00640">
    <property type="entry name" value="Glyco_32"/>
    <property type="match status" value="1"/>
</dbReference>
<dbReference type="Proteomes" id="UP000019484">
    <property type="component" value="Unassembled WGS sequence"/>
</dbReference>
<dbReference type="InterPro" id="IPR013148">
    <property type="entry name" value="Glyco_hydro_32_N"/>
</dbReference>
<keyword evidence="8" id="KW-1185">Reference proteome</keyword>
<feature type="domain" description="Glycosyl hydrolase family 32 C-terminal" evidence="6">
    <location>
        <begin position="445"/>
        <end position="576"/>
    </location>
</feature>
<evidence type="ECO:0000256" key="3">
    <source>
        <dbReference type="ARBA" id="ARBA00023295"/>
    </source>
</evidence>
<dbReference type="GO" id="GO:0005987">
    <property type="term" value="P:sucrose catabolic process"/>
    <property type="evidence" value="ECO:0007669"/>
    <property type="project" value="TreeGrafter"/>
</dbReference>
<dbReference type="GeneID" id="19161553"/>